<dbReference type="Proteomes" id="UP000831532">
    <property type="component" value="Chromosome"/>
</dbReference>
<accession>A0ABY4ABZ4</accession>
<feature type="region of interest" description="Disordered" evidence="2">
    <location>
        <begin position="200"/>
        <end position="219"/>
    </location>
</feature>
<keyword evidence="3" id="KW-0472">Membrane</keyword>
<keyword evidence="3" id="KW-1133">Transmembrane helix</keyword>
<organism evidence="4 5">
    <name type="scientific">Massilia violaceinigra</name>
    <dbReference type="NCBI Taxonomy" id="2045208"/>
    <lineage>
        <taxon>Bacteria</taxon>
        <taxon>Pseudomonadati</taxon>
        <taxon>Pseudomonadota</taxon>
        <taxon>Betaproteobacteria</taxon>
        <taxon>Burkholderiales</taxon>
        <taxon>Oxalobacteraceae</taxon>
        <taxon>Telluria group</taxon>
        <taxon>Massilia</taxon>
    </lineage>
</organism>
<feature type="transmembrane region" description="Helical" evidence="3">
    <location>
        <begin position="123"/>
        <end position="140"/>
    </location>
</feature>
<evidence type="ECO:0000256" key="2">
    <source>
        <dbReference type="SAM" id="MobiDB-lite"/>
    </source>
</evidence>
<proteinExistence type="predicted"/>
<keyword evidence="5" id="KW-1185">Reference proteome</keyword>
<evidence type="ECO:0000313" key="5">
    <source>
        <dbReference type="Proteomes" id="UP000831532"/>
    </source>
</evidence>
<protein>
    <submittedName>
        <fullName evidence="4">Uncharacterized protein</fullName>
    </submittedName>
</protein>
<keyword evidence="3" id="KW-0812">Transmembrane</keyword>
<sequence>MNLQDQVTYRCLNAACVRPMPCRVDFCPYCGSAQHEGAPRPARAAVIKSVPVPEPVARPAPPAAPVEPPAFAQQVPAAPAMPAPAAAAPPQARAWAAGGASVPPPKAAAAAPAGPALRKPVRLRYWLLALAVLAGIWYTARPEPKKFEARIEQAILQAEDCNIKEARAELQALRNDNAGAAQIERLQSSISAAVTACERKRKSATKTKPKRESPPAAVKPAVPVIERSVERPAVERAAGQSARSLIAEAERDIAQGNYRAASNKLETCIAMVEGSRECAAYKVHADRLLKDMQHCVASGRDWMNQRCM</sequence>
<reference evidence="4 5" key="1">
    <citation type="submission" date="2020-10" db="EMBL/GenBank/DDBJ databases">
        <title>Genome analysis of Massilia species.</title>
        <authorList>
            <person name="Jung D.-H."/>
        </authorList>
    </citation>
    <scope>NUCLEOTIDE SEQUENCE [LARGE SCALE GENOMIC DNA]</scope>
    <source>
        <strain evidence="5">sipir</strain>
    </source>
</reference>
<feature type="compositionally biased region" description="Basic residues" evidence="2">
    <location>
        <begin position="200"/>
        <end position="209"/>
    </location>
</feature>
<feature type="coiled-coil region" evidence="1">
    <location>
        <begin position="156"/>
        <end position="183"/>
    </location>
</feature>
<evidence type="ECO:0000313" key="4">
    <source>
        <dbReference type="EMBL" id="UOD31106.1"/>
    </source>
</evidence>
<evidence type="ECO:0000256" key="1">
    <source>
        <dbReference type="SAM" id="Coils"/>
    </source>
</evidence>
<gene>
    <name evidence="4" type="ORF">INH39_05110</name>
</gene>
<dbReference type="RefSeq" id="WP_243492281.1">
    <property type="nucleotide sequence ID" value="NZ_CP063361.1"/>
</dbReference>
<evidence type="ECO:0000256" key="3">
    <source>
        <dbReference type="SAM" id="Phobius"/>
    </source>
</evidence>
<name>A0ABY4ABZ4_9BURK</name>
<keyword evidence="1" id="KW-0175">Coiled coil</keyword>
<dbReference type="EMBL" id="CP063361">
    <property type="protein sequence ID" value="UOD31106.1"/>
    <property type="molecule type" value="Genomic_DNA"/>
</dbReference>